<gene>
    <name evidence="1" type="ORF">CDAR_434951</name>
</gene>
<organism evidence="1 2">
    <name type="scientific">Caerostris darwini</name>
    <dbReference type="NCBI Taxonomy" id="1538125"/>
    <lineage>
        <taxon>Eukaryota</taxon>
        <taxon>Metazoa</taxon>
        <taxon>Ecdysozoa</taxon>
        <taxon>Arthropoda</taxon>
        <taxon>Chelicerata</taxon>
        <taxon>Arachnida</taxon>
        <taxon>Araneae</taxon>
        <taxon>Araneomorphae</taxon>
        <taxon>Entelegynae</taxon>
        <taxon>Araneoidea</taxon>
        <taxon>Araneidae</taxon>
        <taxon>Caerostris</taxon>
    </lineage>
</organism>
<name>A0AAV4QEL7_9ARAC</name>
<keyword evidence="2" id="KW-1185">Reference proteome</keyword>
<evidence type="ECO:0000313" key="1">
    <source>
        <dbReference type="EMBL" id="GIY07396.1"/>
    </source>
</evidence>
<protein>
    <submittedName>
        <fullName evidence="1">Uncharacterized protein</fullName>
    </submittedName>
</protein>
<reference evidence="1 2" key="1">
    <citation type="submission" date="2021-06" db="EMBL/GenBank/DDBJ databases">
        <title>Caerostris darwini draft genome.</title>
        <authorList>
            <person name="Kono N."/>
            <person name="Arakawa K."/>
        </authorList>
    </citation>
    <scope>NUCLEOTIDE SEQUENCE [LARGE SCALE GENOMIC DNA]</scope>
</reference>
<accession>A0AAV4QEL7</accession>
<proteinExistence type="predicted"/>
<evidence type="ECO:0000313" key="2">
    <source>
        <dbReference type="Proteomes" id="UP001054837"/>
    </source>
</evidence>
<dbReference type="AlphaFoldDB" id="A0AAV4QEL7"/>
<dbReference type="Proteomes" id="UP001054837">
    <property type="component" value="Unassembled WGS sequence"/>
</dbReference>
<sequence length="104" mass="12011">MTSLLSIDNSEFILTSPLHLSPSLLTYYPLSTAADFSYFRNNHTRLSRQSHQIRVTDNSIEASKQRILTPPFLFTGKLQSYEIFFPLRVCCSMFVTHLERSATY</sequence>
<dbReference type="EMBL" id="BPLQ01004336">
    <property type="protein sequence ID" value="GIY07396.1"/>
    <property type="molecule type" value="Genomic_DNA"/>
</dbReference>
<comment type="caution">
    <text evidence="1">The sequence shown here is derived from an EMBL/GenBank/DDBJ whole genome shotgun (WGS) entry which is preliminary data.</text>
</comment>